<feature type="region of interest" description="Disordered" evidence="1">
    <location>
        <begin position="661"/>
        <end position="686"/>
    </location>
</feature>
<dbReference type="GeneID" id="27904015"/>
<evidence type="ECO:0000256" key="1">
    <source>
        <dbReference type="SAM" id="MobiDB-lite"/>
    </source>
</evidence>
<feature type="region of interest" description="Disordered" evidence="1">
    <location>
        <begin position="110"/>
        <end position="131"/>
    </location>
</feature>
<dbReference type="Proteomes" id="UP000016931">
    <property type="component" value="Unassembled WGS sequence"/>
</dbReference>
<dbReference type="OrthoDB" id="10690744at2759"/>
<dbReference type="EMBL" id="KB456269">
    <property type="protein sequence ID" value="EMF09565.1"/>
    <property type="molecule type" value="Genomic_DNA"/>
</dbReference>
<keyword evidence="3" id="KW-1185">Reference proteome</keyword>
<name>N1QDL8_SPHMS</name>
<organism evidence="2 3">
    <name type="scientific">Sphaerulina musiva (strain SO2202)</name>
    <name type="common">Poplar stem canker fungus</name>
    <name type="synonym">Septoria musiva</name>
    <dbReference type="NCBI Taxonomy" id="692275"/>
    <lineage>
        <taxon>Eukaryota</taxon>
        <taxon>Fungi</taxon>
        <taxon>Dikarya</taxon>
        <taxon>Ascomycota</taxon>
        <taxon>Pezizomycotina</taxon>
        <taxon>Dothideomycetes</taxon>
        <taxon>Dothideomycetidae</taxon>
        <taxon>Mycosphaerellales</taxon>
        <taxon>Mycosphaerellaceae</taxon>
        <taxon>Sphaerulina</taxon>
    </lineage>
</organism>
<feature type="region of interest" description="Disordered" evidence="1">
    <location>
        <begin position="490"/>
        <end position="553"/>
    </location>
</feature>
<dbReference type="AlphaFoldDB" id="N1QDL8"/>
<dbReference type="RefSeq" id="XP_016757686.1">
    <property type="nucleotide sequence ID" value="XM_016906878.1"/>
</dbReference>
<feature type="compositionally biased region" description="Basic and acidic residues" evidence="1">
    <location>
        <begin position="661"/>
        <end position="677"/>
    </location>
</feature>
<feature type="compositionally biased region" description="Low complexity" evidence="1">
    <location>
        <begin position="110"/>
        <end position="129"/>
    </location>
</feature>
<feature type="compositionally biased region" description="Polar residues" evidence="1">
    <location>
        <begin position="516"/>
        <end position="526"/>
    </location>
</feature>
<gene>
    <name evidence="2" type="ORF">SEPMUDRAFT_151538</name>
</gene>
<evidence type="ECO:0000313" key="3">
    <source>
        <dbReference type="Proteomes" id="UP000016931"/>
    </source>
</evidence>
<proteinExistence type="predicted"/>
<feature type="compositionally biased region" description="Low complexity" evidence="1">
    <location>
        <begin position="490"/>
        <end position="509"/>
    </location>
</feature>
<reference evidence="2 3" key="1">
    <citation type="journal article" date="2012" name="PLoS Pathog.">
        <title>Diverse lifestyles and strategies of plant pathogenesis encoded in the genomes of eighteen Dothideomycetes fungi.</title>
        <authorList>
            <person name="Ohm R.A."/>
            <person name="Feau N."/>
            <person name="Henrissat B."/>
            <person name="Schoch C.L."/>
            <person name="Horwitz B.A."/>
            <person name="Barry K.W."/>
            <person name="Condon B.J."/>
            <person name="Copeland A.C."/>
            <person name="Dhillon B."/>
            <person name="Glaser F."/>
            <person name="Hesse C.N."/>
            <person name="Kosti I."/>
            <person name="LaButti K."/>
            <person name="Lindquist E.A."/>
            <person name="Lucas S."/>
            <person name="Salamov A.A."/>
            <person name="Bradshaw R.E."/>
            <person name="Ciuffetti L."/>
            <person name="Hamelin R.C."/>
            <person name="Kema G.H.J."/>
            <person name="Lawrence C."/>
            <person name="Scott J.A."/>
            <person name="Spatafora J.W."/>
            <person name="Turgeon B.G."/>
            <person name="de Wit P.J.G.M."/>
            <person name="Zhong S."/>
            <person name="Goodwin S.B."/>
            <person name="Grigoriev I.V."/>
        </authorList>
    </citation>
    <scope>NUCLEOTIDE SEQUENCE [LARGE SCALE GENOMIC DNA]</scope>
    <source>
        <strain evidence="2 3">SO2202</strain>
    </source>
</reference>
<sequence length="698" mass="76445">MSLPPQQPALRPDSNMSISLCGMCGQTCYFVDSTWIYECTCNNFDFNLQGPQQSNYVTPSFPQMPQTPQHQQRWQIPQMPQTPQHQQRWQIPQIPKTPQHQQRWQIPQIPKTPQTPQRSQTPQTPATPQMSQHNMTYHIPHSLQHEFAKQTSVRDMFASGYGLPQAVYGAGPSQPHLQDPSIIFNSPALTRTAPQAVGSYGPSSVSQLAAVESQKIWDAQGNALHAQLSHEARNVPAKMLGKNRMICCLCHRESPIRPAKNDGIHCTTCFNRRLSSGQQLLTLQRQREHNTKQAAIAAAKQRKEALINGNPTAAQCLAPYEPANKRVKLSPSMPSQSQPTQASQWCSNTSLQPAELLSTNGAFFGQMLLPAEPTSTNTAFHGQTLPNTTFHGQFLPSAEPFNTNSTYQGQIPPSAELNMNSIFQRQTLPPAELFSTNTGFYGQPLPKTGFYGQTIPPAELFTTTTAFYGQRLSNNGFHGQTLPQAPAAISAQHSFSAPSSHQSSSAGSSLVEPLRNHTTPKIPTSISHKRSYSKNREFVGRGSTASPTPAPKPLKIQEALKRARPISKVAIPARHTAIRTPAVSTPALSTPALSTPAFSTPALSLPALGTSALGTPEAVVPAPNTATIASDTIATAPDAFLTMSEAVVAISDTVELGMYPEHPETRLRRESREQESREAEDDDEEFERILRQALEEMD</sequence>
<protein>
    <submittedName>
        <fullName evidence="2">Uncharacterized protein</fullName>
    </submittedName>
</protein>
<dbReference type="HOGENOM" id="CLU_394916_0_0_1"/>
<accession>N1QDL8</accession>
<evidence type="ECO:0000313" key="2">
    <source>
        <dbReference type="EMBL" id="EMF09565.1"/>
    </source>
</evidence>
<feature type="region of interest" description="Disordered" evidence="1">
    <location>
        <begin position="55"/>
        <end position="90"/>
    </location>
</feature>